<dbReference type="SUPFAM" id="SSF51735">
    <property type="entry name" value="NAD(P)-binding Rossmann-fold domains"/>
    <property type="match status" value="1"/>
</dbReference>
<accession>A0A395M7N8</accession>
<dbReference type="PANTHER" id="PTHR44196:SF1">
    <property type="entry name" value="DEHYDROGENASE_REDUCTASE SDR FAMILY MEMBER 7B"/>
    <property type="match status" value="1"/>
</dbReference>
<gene>
    <name evidence="3" type="ORF">FIE12Z_11918</name>
</gene>
<keyword evidence="2" id="KW-0560">Oxidoreductase</keyword>
<sequence length="348" mass="37941">MKDKKIVITGAGRGLGRALAIVAADQGAIPLLLGRSEEALQQVHNTIKSRTGISAPTFVCDLSDTTSVTNAANHITYSHPNIDILVNNGAHFTEGAFEKQSTDQVVSVVNSAVTGTMILTKELLPLLRQRSHANIHNVVSMSGLPYARLTGASLPFRAAKAAQDGFTQGLVEELHGSSVRITSVYPGLIEDVSPTDEAWDKQRDLSEGITNKDVVDTILYALCAPSNVSLRSIVIELNGVEVTNTNIKPPTGWTVKYEDFGSESEWGEDGEVADLVSAYGISGEVRPLFRTRYSGNEVIFIVEINSQYYVYDGQSGWVQRIVTPTDLREIVEFINEQGWFRLETENLG</sequence>
<dbReference type="EMBL" id="PXXK01000498">
    <property type="protein sequence ID" value="RFN43856.1"/>
    <property type="molecule type" value="Genomic_DNA"/>
</dbReference>
<organism evidence="3 4">
    <name type="scientific">Fusarium flagelliforme</name>
    <dbReference type="NCBI Taxonomy" id="2675880"/>
    <lineage>
        <taxon>Eukaryota</taxon>
        <taxon>Fungi</taxon>
        <taxon>Dikarya</taxon>
        <taxon>Ascomycota</taxon>
        <taxon>Pezizomycotina</taxon>
        <taxon>Sordariomycetes</taxon>
        <taxon>Hypocreomycetidae</taxon>
        <taxon>Hypocreales</taxon>
        <taxon>Nectriaceae</taxon>
        <taxon>Fusarium</taxon>
        <taxon>Fusarium incarnatum-equiseti species complex</taxon>
    </lineage>
</organism>
<dbReference type="CDD" id="cd05233">
    <property type="entry name" value="SDR_c"/>
    <property type="match status" value="1"/>
</dbReference>
<keyword evidence="4" id="KW-1185">Reference proteome</keyword>
<dbReference type="STRING" id="2594813.A0A395M7N8"/>
<dbReference type="InterPro" id="IPR036291">
    <property type="entry name" value="NAD(P)-bd_dom_sf"/>
</dbReference>
<evidence type="ECO:0008006" key="5">
    <source>
        <dbReference type="Google" id="ProtNLM"/>
    </source>
</evidence>
<name>A0A395M7N8_9HYPO</name>
<comment type="similarity">
    <text evidence="1">Belongs to the short-chain dehydrogenases/reductases (SDR) family.</text>
</comment>
<dbReference type="AlphaFoldDB" id="A0A395M7N8"/>
<dbReference type="GO" id="GO:0016491">
    <property type="term" value="F:oxidoreductase activity"/>
    <property type="evidence" value="ECO:0007669"/>
    <property type="project" value="UniProtKB-KW"/>
</dbReference>
<evidence type="ECO:0000256" key="2">
    <source>
        <dbReference type="ARBA" id="ARBA00023002"/>
    </source>
</evidence>
<dbReference type="PANTHER" id="PTHR44196">
    <property type="entry name" value="DEHYDROGENASE/REDUCTASE SDR FAMILY MEMBER 7B"/>
    <property type="match status" value="1"/>
</dbReference>
<dbReference type="PRINTS" id="PR00081">
    <property type="entry name" value="GDHRDH"/>
</dbReference>
<dbReference type="GO" id="GO:0016020">
    <property type="term" value="C:membrane"/>
    <property type="evidence" value="ECO:0007669"/>
    <property type="project" value="TreeGrafter"/>
</dbReference>
<dbReference type="InterPro" id="IPR002347">
    <property type="entry name" value="SDR_fam"/>
</dbReference>
<reference evidence="3 4" key="1">
    <citation type="journal article" date="2018" name="PLoS Pathog.">
        <title>Evolution of structural diversity of trichothecenes, a family of toxins produced by plant pathogenic and entomopathogenic fungi.</title>
        <authorList>
            <person name="Proctor R.H."/>
            <person name="McCormick S.P."/>
            <person name="Kim H.S."/>
            <person name="Cardoza R.E."/>
            <person name="Stanley A.M."/>
            <person name="Lindo L."/>
            <person name="Kelly A."/>
            <person name="Brown D.W."/>
            <person name="Lee T."/>
            <person name="Vaughan M.M."/>
            <person name="Alexander N.J."/>
            <person name="Busman M."/>
            <person name="Gutierrez S."/>
        </authorList>
    </citation>
    <scope>NUCLEOTIDE SEQUENCE [LARGE SCALE GENOMIC DNA]</scope>
    <source>
        <strain evidence="3 4">NRRL 13405</strain>
    </source>
</reference>
<protein>
    <recommendedName>
        <fullName evidence="5">Short-chain dehydrogenase</fullName>
    </recommendedName>
</protein>
<dbReference type="Proteomes" id="UP000265631">
    <property type="component" value="Unassembled WGS sequence"/>
</dbReference>
<evidence type="ECO:0000313" key="4">
    <source>
        <dbReference type="Proteomes" id="UP000265631"/>
    </source>
</evidence>
<comment type="caution">
    <text evidence="3">The sequence shown here is derived from an EMBL/GenBank/DDBJ whole genome shotgun (WGS) entry which is preliminary data.</text>
</comment>
<dbReference type="Gene3D" id="3.40.50.720">
    <property type="entry name" value="NAD(P)-binding Rossmann-like Domain"/>
    <property type="match status" value="1"/>
</dbReference>
<proteinExistence type="inferred from homology"/>
<evidence type="ECO:0000256" key="1">
    <source>
        <dbReference type="ARBA" id="ARBA00006484"/>
    </source>
</evidence>
<dbReference type="Pfam" id="PF00106">
    <property type="entry name" value="adh_short"/>
    <property type="match status" value="1"/>
</dbReference>
<evidence type="ECO:0000313" key="3">
    <source>
        <dbReference type="EMBL" id="RFN43856.1"/>
    </source>
</evidence>